<keyword evidence="5" id="KW-1185">Reference proteome</keyword>
<evidence type="ECO:0000256" key="1">
    <source>
        <dbReference type="ARBA" id="ARBA00023157"/>
    </source>
</evidence>
<dbReference type="Proteomes" id="UP000748531">
    <property type="component" value="Unassembled WGS sequence"/>
</dbReference>
<proteinExistence type="predicted"/>
<dbReference type="PROSITE" id="PS50015">
    <property type="entry name" value="SAP_B"/>
    <property type="match status" value="1"/>
</dbReference>
<keyword evidence="1" id="KW-1015">Disulfide bond</keyword>
<reference evidence="4" key="1">
    <citation type="submission" date="2019-05" db="EMBL/GenBank/DDBJ databases">
        <title>Annotation for the trematode Paragonimus heterotremus.</title>
        <authorList>
            <person name="Choi Y.-J."/>
        </authorList>
    </citation>
    <scope>NUCLEOTIDE SEQUENCE</scope>
    <source>
        <strain evidence="4">LC</strain>
    </source>
</reference>
<dbReference type="SUPFAM" id="SSF47862">
    <property type="entry name" value="Saposin"/>
    <property type="match status" value="1"/>
</dbReference>
<comment type="caution">
    <text evidence="4">The sequence shown here is derived from an EMBL/GenBank/DDBJ whole genome shotgun (WGS) entry which is preliminary data.</text>
</comment>
<dbReference type="Gene3D" id="1.10.225.10">
    <property type="entry name" value="Saposin-like"/>
    <property type="match status" value="1"/>
</dbReference>
<sequence length="104" mass="11654">MLTPFILLSILVVGSLGQEYGDTSTFVCQACEHVMETVKRHLTSEEARQFVEGDLVKLCRLIPVPEFVEGCTTFITHDLDSYVARLGKEMNAHQCCVAMKLCKE</sequence>
<feature type="domain" description="Saposin B-type" evidence="3">
    <location>
        <begin position="24"/>
        <end position="104"/>
    </location>
</feature>
<keyword evidence="2" id="KW-0732">Signal</keyword>
<feature type="chain" id="PRO_5035224830" description="Saposin B-type domain-containing protein" evidence="2">
    <location>
        <begin position="18"/>
        <end position="104"/>
    </location>
</feature>
<gene>
    <name evidence="4" type="ORF">PHET_08275</name>
</gene>
<evidence type="ECO:0000259" key="3">
    <source>
        <dbReference type="PROSITE" id="PS50015"/>
    </source>
</evidence>
<dbReference type="InterPro" id="IPR011001">
    <property type="entry name" value="Saposin-like"/>
</dbReference>
<dbReference type="InterPro" id="IPR008139">
    <property type="entry name" value="SaposinB_dom"/>
</dbReference>
<evidence type="ECO:0000313" key="5">
    <source>
        <dbReference type="Proteomes" id="UP000748531"/>
    </source>
</evidence>
<evidence type="ECO:0000256" key="2">
    <source>
        <dbReference type="SAM" id="SignalP"/>
    </source>
</evidence>
<protein>
    <recommendedName>
        <fullName evidence="3">Saposin B-type domain-containing protein</fullName>
    </recommendedName>
</protein>
<dbReference type="OrthoDB" id="10345476at2759"/>
<feature type="signal peptide" evidence="2">
    <location>
        <begin position="1"/>
        <end position="17"/>
    </location>
</feature>
<name>A0A8J4T407_9TREM</name>
<accession>A0A8J4T407</accession>
<evidence type="ECO:0000313" key="4">
    <source>
        <dbReference type="EMBL" id="KAF5397846.1"/>
    </source>
</evidence>
<dbReference type="AlphaFoldDB" id="A0A8J4T407"/>
<dbReference type="SMART" id="SM00741">
    <property type="entry name" value="SapB"/>
    <property type="match status" value="1"/>
</dbReference>
<dbReference type="EMBL" id="LUCH01005709">
    <property type="protein sequence ID" value="KAF5397846.1"/>
    <property type="molecule type" value="Genomic_DNA"/>
</dbReference>
<organism evidence="4 5">
    <name type="scientific">Paragonimus heterotremus</name>
    <dbReference type="NCBI Taxonomy" id="100268"/>
    <lineage>
        <taxon>Eukaryota</taxon>
        <taxon>Metazoa</taxon>
        <taxon>Spiralia</taxon>
        <taxon>Lophotrochozoa</taxon>
        <taxon>Platyhelminthes</taxon>
        <taxon>Trematoda</taxon>
        <taxon>Digenea</taxon>
        <taxon>Plagiorchiida</taxon>
        <taxon>Troglotremata</taxon>
        <taxon>Troglotrematidae</taxon>
        <taxon>Paragonimus</taxon>
    </lineage>
</organism>